<proteinExistence type="predicted"/>
<reference evidence="2 3" key="1">
    <citation type="submission" date="2024-01" db="EMBL/GenBank/DDBJ databases">
        <title>The complete chloroplast genome sequence of Lithospermum erythrorhizon: insights into the phylogenetic relationship among Boraginaceae species and the maternal lineages of purple gromwells.</title>
        <authorList>
            <person name="Okada T."/>
            <person name="Watanabe K."/>
        </authorList>
    </citation>
    <scope>NUCLEOTIDE SEQUENCE [LARGE SCALE GENOMIC DNA]</scope>
</reference>
<comment type="caution">
    <text evidence="2">The sequence shown here is derived from an EMBL/GenBank/DDBJ whole genome shotgun (WGS) entry which is preliminary data.</text>
</comment>
<dbReference type="AlphaFoldDB" id="A0AAV3Q3F6"/>
<name>A0AAV3Q3F6_LITER</name>
<evidence type="ECO:0000256" key="1">
    <source>
        <dbReference type="SAM" id="MobiDB-lite"/>
    </source>
</evidence>
<gene>
    <name evidence="2" type="ORF">LIER_15195</name>
</gene>
<dbReference type="PANTHER" id="PTHR33735">
    <property type="entry name" value="EXPRESSED PROTEIN"/>
    <property type="match status" value="1"/>
</dbReference>
<keyword evidence="3" id="KW-1185">Reference proteome</keyword>
<sequence>MSSIMAIQSSPRIHQYQISQYRPKALPFNPIFNVSFSRKTNHQSYVACNNVISLVGFGNSFQKCRKMKRDFVVCSIEAGNPIPSGPPSSSHWKSWVLGIIVSVILPLATGKLGPLSLIKDKFDMALQNVENIVETVEKVAGGVEKAAEHLLDELPDGQLKKVVSIVEHIAERAAKDADSLDDVIDMVQEESEKLEEHLEAAEKKAKESVIEDKEQK</sequence>
<dbReference type="Proteomes" id="UP001454036">
    <property type="component" value="Unassembled WGS sequence"/>
</dbReference>
<evidence type="ECO:0000313" key="3">
    <source>
        <dbReference type="Proteomes" id="UP001454036"/>
    </source>
</evidence>
<feature type="region of interest" description="Disordered" evidence="1">
    <location>
        <begin position="194"/>
        <end position="216"/>
    </location>
</feature>
<dbReference type="PANTHER" id="PTHR33735:SF14">
    <property type="entry name" value="PHAGE CAPSID SCAFFOLDING PROTEIN (GPO) SERINE PEPTIDASE"/>
    <property type="match status" value="1"/>
</dbReference>
<evidence type="ECO:0000313" key="2">
    <source>
        <dbReference type="EMBL" id="GAA0158078.1"/>
    </source>
</evidence>
<protein>
    <recommendedName>
        <fullName evidence="4">Plastid-targeted protein 2</fullName>
    </recommendedName>
</protein>
<organism evidence="2 3">
    <name type="scientific">Lithospermum erythrorhizon</name>
    <name type="common">Purple gromwell</name>
    <name type="synonym">Lithospermum officinale var. erythrorhizon</name>
    <dbReference type="NCBI Taxonomy" id="34254"/>
    <lineage>
        <taxon>Eukaryota</taxon>
        <taxon>Viridiplantae</taxon>
        <taxon>Streptophyta</taxon>
        <taxon>Embryophyta</taxon>
        <taxon>Tracheophyta</taxon>
        <taxon>Spermatophyta</taxon>
        <taxon>Magnoliopsida</taxon>
        <taxon>eudicotyledons</taxon>
        <taxon>Gunneridae</taxon>
        <taxon>Pentapetalae</taxon>
        <taxon>asterids</taxon>
        <taxon>lamiids</taxon>
        <taxon>Boraginales</taxon>
        <taxon>Boraginaceae</taxon>
        <taxon>Boraginoideae</taxon>
        <taxon>Lithospermeae</taxon>
        <taxon>Lithospermum</taxon>
    </lineage>
</organism>
<dbReference type="EMBL" id="BAABME010003253">
    <property type="protein sequence ID" value="GAA0158078.1"/>
    <property type="molecule type" value="Genomic_DNA"/>
</dbReference>
<accession>A0AAV3Q3F6</accession>
<evidence type="ECO:0008006" key="4">
    <source>
        <dbReference type="Google" id="ProtNLM"/>
    </source>
</evidence>